<feature type="transmembrane region" description="Helical" evidence="1">
    <location>
        <begin position="306"/>
        <end position="326"/>
    </location>
</feature>
<comment type="caution">
    <text evidence="2">The sequence shown here is derived from an EMBL/GenBank/DDBJ whole genome shotgun (WGS) entry which is preliminary data.</text>
</comment>
<sequence length="358" mass="40465">MLLVFSMFLGWYLVSKVCQIRRVNYLGNKTSINFWIYSFGILLFLSILCQGLYTLAYGGYLGIIEYSSLIRSGLFEEIPGNKFSFLKPFAGISMIASYGFFGLIISQHTRKIIIIGFFAAFIFSLYLLYTWLGRMGFLLYLFTFIFGFVLSKTTSLIKLLTLGALCFVLCLFSAYAVSNILSLKSSSSIISFIAREISFPFASFISQLENNNHLDRFLIDFIFTPIYLLPSSWWSSWFTQVGEINTEVIMGAAKGVDGVTGAIPVDILTLGLMQGHFPGVIITGIIFGILLRYLQFKVFSVNILGLRYMLEAYLILKISLFSLFYAQPNMVIIGNFPLIASVLLCSFFLFAKERVKFL</sequence>
<keyword evidence="1" id="KW-0812">Transmembrane</keyword>
<dbReference type="Proteomes" id="UP001170481">
    <property type="component" value="Unassembled WGS sequence"/>
</dbReference>
<feature type="transmembrane region" description="Helical" evidence="1">
    <location>
        <begin position="35"/>
        <end position="64"/>
    </location>
</feature>
<feature type="transmembrane region" description="Helical" evidence="1">
    <location>
        <begin position="332"/>
        <end position="351"/>
    </location>
</feature>
<protein>
    <submittedName>
        <fullName evidence="2">Uncharacterized protein</fullName>
    </submittedName>
</protein>
<keyword evidence="1" id="KW-0472">Membrane</keyword>
<keyword evidence="1" id="KW-1133">Transmembrane helix</keyword>
<dbReference type="EMBL" id="JAUORK010000002">
    <property type="protein sequence ID" value="MDO6670837.1"/>
    <property type="molecule type" value="Genomic_DNA"/>
</dbReference>
<dbReference type="AlphaFoldDB" id="A0AAP4WW90"/>
<evidence type="ECO:0000256" key="1">
    <source>
        <dbReference type="SAM" id="Phobius"/>
    </source>
</evidence>
<evidence type="ECO:0000313" key="2">
    <source>
        <dbReference type="EMBL" id="MDO6670837.1"/>
    </source>
</evidence>
<feature type="transmembrane region" description="Helical" evidence="1">
    <location>
        <begin position="136"/>
        <end position="153"/>
    </location>
</feature>
<reference evidence="2" key="1">
    <citation type="submission" date="2023-07" db="EMBL/GenBank/DDBJ databases">
        <title>Genome content predicts the carbon catabolic preferences of heterotrophic bacteria.</title>
        <authorList>
            <person name="Gralka M."/>
        </authorList>
    </citation>
    <scope>NUCLEOTIDE SEQUENCE</scope>
    <source>
        <strain evidence="2">C2R13</strain>
    </source>
</reference>
<feature type="transmembrane region" description="Helical" evidence="1">
    <location>
        <begin position="112"/>
        <end position="129"/>
    </location>
</feature>
<name>A0AAP4WW90_9GAMM</name>
<organism evidence="2 3">
    <name type="scientific">Cobetia amphilecti</name>
    <dbReference type="NCBI Taxonomy" id="1055104"/>
    <lineage>
        <taxon>Bacteria</taxon>
        <taxon>Pseudomonadati</taxon>
        <taxon>Pseudomonadota</taxon>
        <taxon>Gammaproteobacteria</taxon>
        <taxon>Oceanospirillales</taxon>
        <taxon>Halomonadaceae</taxon>
        <taxon>Cobetia</taxon>
    </lineage>
</organism>
<feature type="transmembrane region" description="Helical" evidence="1">
    <location>
        <begin position="275"/>
        <end position="294"/>
    </location>
</feature>
<evidence type="ECO:0000313" key="3">
    <source>
        <dbReference type="Proteomes" id="UP001170481"/>
    </source>
</evidence>
<feature type="transmembrane region" description="Helical" evidence="1">
    <location>
        <begin position="85"/>
        <end position="106"/>
    </location>
</feature>
<accession>A0AAP4WW90</accession>
<feature type="transmembrane region" description="Helical" evidence="1">
    <location>
        <begin position="159"/>
        <end position="181"/>
    </location>
</feature>
<gene>
    <name evidence="2" type="ORF">Q4535_01775</name>
</gene>
<proteinExistence type="predicted"/>